<feature type="region of interest" description="Disordered" evidence="13">
    <location>
        <begin position="1"/>
        <end position="103"/>
    </location>
</feature>
<dbReference type="KEGG" id="pcat:Pcatena_00920"/>
<dbReference type="PRINTS" id="PR00773">
    <property type="entry name" value="GRPEPROTEIN"/>
</dbReference>
<feature type="compositionally biased region" description="Polar residues" evidence="13">
    <location>
        <begin position="1"/>
        <end position="11"/>
    </location>
</feature>
<keyword evidence="5 10" id="KW-0346">Stress response</keyword>
<comment type="subunit">
    <text evidence="3 10">Homodimer.</text>
</comment>
<feature type="region of interest" description="Disordered" evidence="13">
    <location>
        <begin position="220"/>
        <end position="240"/>
    </location>
</feature>
<sequence length="292" mass="31317">MMARTTVNDRNQAGAPEAPAPSPEGDDVKVDIEVEGDEKPEQTADAQQEEPQAVEAEVIEPDDAEGNAAADADEDDERARVEAAIKAGEAAAEQDFKSEADGLRAERDELAKKLASVSDDIEAAKAEAAASADRLSRLQADWENYRRRTERDRVTERERACEGLVKDLLPAIDDLERAIAHAQASAEGNDVAQQLADGVSAVHEKVVSVLEKQGVEVIDPAGQPFDPMDHQAVGRVENPDEYDETVADVYQKGYRMGGKVVRPAMVTVTYGGAKRPAEPAEGDADAGEAESK</sequence>
<feature type="compositionally biased region" description="Basic and acidic residues" evidence="13">
    <location>
        <begin position="26"/>
        <end position="42"/>
    </location>
</feature>
<dbReference type="GO" id="GO:0051087">
    <property type="term" value="F:protein-folding chaperone binding"/>
    <property type="evidence" value="ECO:0007669"/>
    <property type="project" value="InterPro"/>
</dbReference>
<evidence type="ECO:0000256" key="9">
    <source>
        <dbReference type="ARBA" id="ARBA00076414"/>
    </source>
</evidence>
<keyword evidence="6 10" id="KW-0143">Chaperone</keyword>
<comment type="similarity">
    <text evidence="2 10 12">Belongs to the GrpE family.</text>
</comment>
<dbReference type="HAMAP" id="MF_01151">
    <property type="entry name" value="GrpE"/>
    <property type="match status" value="1"/>
</dbReference>
<evidence type="ECO:0000256" key="6">
    <source>
        <dbReference type="ARBA" id="ARBA00023186"/>
    </source>
</evidence>
<proteinExistence type="inferred from homology"/>
<dbReference type="InterPro" id="IPR013805">
    <property type="entry name" value="GrpE_CC"/>
</dbReference>
<dbReference type="GO" id="GO:0005737">
    <property type="term" value="C:cytoplasm"/>
    <property type="evidence" value="ECO:0007669"/>
    <property type="project" value="UniProtKB-SubCell"/>
</dbReference>
<keyword evidence="4 10" id="KW-0963">Cytoplasm</keyword>
<organism evidence="14 15">
    <name type="scientific">Parolsenella catena</name>
    <dbReference type="NCBI Taxonomy" id="2003188"/>
    <lineage>
        <taxon>Bacteria</taxon>
        <taxon>Bacillati</taxon>
        <taxon>Actinomycetota</taxon>
        <taxon>Coriobacteriia</taxon>
        <taxon>Coriobacteriales</taxon>
        <taxon>Atopobiaceae</taxon>
        <taxon>Parolsenella</taxon>
    </lineage>
</organism>
<evidence type="ECO:0000256" key="13">
    <source>
        <dbReference type="SAM" id="MobiDB-lite"/>
    </source>
</evidence>
<dbReference type="PANTHER" id="PTHR21237:SF23">
    <property type="entry name" value="GRPE PROTEIN HOMOLOG, MITOCHONDRIAL"/>
    <property type="match status" value="1"/>
</dbReference>
<evidence type="ECO:0000256" key="8">
    <source>
        <dbReference type="ARBA" id="ARBA00072274"/>
    </source>
</evidence>
<comment type="subcellular location">
    <subcellularLocation>
        <location evidence="1 10">Cytoplasm</location>
    </subcellularLocation>
</comment>
<dbReference type="Pfam" id="PF01025">
    <property type="entry name" value="GrpE"/>
    <property type="match status" value="1"/>
</dbReference>
<evidence type="ECO:0000256" key="10">
    <source>
        <dbReference type="HAMAP-Rule" id="MF_01151"/>
    </source>
</evidence>
<dbReference type="PROSITE" id="PS01071">
    <property type="entry name" value="GRPE"/>
    <property type="match status" value="1"/>
</dbReference>
<feature type="compositionally biased region" description="Low complexity" evidence="13">
    <location>
        <begin position="84"/>
        <end position="93"/>
    </location>
</feature>
<feature type="compositionally biased region" description="Acidic residues" evidence="13">
    <location>
        <begin position="57"/>
        <end position="76"/>
    </location>
</feature>
<keyword evidence="15" id="KW-1185">Reference proteome</keyword>
<evidence type="ECO:0000256" key="12">
    <source>
        <dbReference type="RuleBase" id="RU004478"/>
    </source>
</evidence>
<dbReference type="Gene3D" id="2.30.22.10">
    <property type="entry name" value="Head domain of nucleotide exchange factor GrpE"/>
    <property type="match status" value="1"/>
</dbReference>
<dbReference type="RefSeq" id="WP_229059606.1">
    <property type="nucleotide sequence ID" value="NZ_AP019367.1"/>
</dbReference>
<dbReference type="GO" id="GO:0000774">
    <property type="term" value="F:adenyl-nucleotide exchange factor activity"/>
    <property type="evidence" value="ECO:0007669"/>
    <property type="project" value="InterPro"/>
</dbReference>
<dbReference type="InterPro" id="IPR000740">
    <property type="entry name" value="GrpE"/>
</dbReference>
<gene>
    <name evidence="10" type="primary">grpE</name>
    <name evidence="14" type="ORF">Pcatena_00920</name>
</gene>
<evidence type="ECO:0000256" key="3">
    <source>
        <dbReference type="ARBA" id="ARBA00011738"/>
    </source>
</evidence>
<evidence type="ECO:0000313" key="14">
    <source>
        <dbReference type="EMBL" id="BBH49505.1"/>
    </source>
</evidence>
<dbReference type="GO" id="GO:0006457">
    <property type="term" value="P:protein folding"/>
    <property type="evidence" value="ECO:0007669"/>
    <property type="project" value="InterPro"/>
</dbReference>
<evidence type="ECO:0000256" key="5">
    <source>
        <dbReference type="ARBA" id="ARBA00023016"/>
    </source>
</evidence>
<feature type="compositionally biased region" description="Acidic residues" evidence="13">
    <location>
        <begin position="280"/>
        <end position="292"/>
    </location>
</feature>
<feature type="region of interest" description="Disordered" evidence="13">
    <location>
        <begin position="271"/>
        <end position="292"/>
    </location>
</feature>
<dbReference type="EMBL" id="AP019367">
    <property type="protein sequence ID" value="BBH49505.1"/>
    <property type="molecule type" value="Genomic_DNA"/>
</dbReference>
<accession>A0A3G9KA42</accession>
<evidence type="ECO:0000256" key="7">
    <source>
        <dbReference type="ARBA" id="ARBA00053401"/>
    </source>
</evidence>
<protein>
    <recommendedName>
        <fullName evidence="8 10">Protein GrpE</fullName>
    </recommendedName>
    <alternativeName>
        <fullName evidence="9 10">HSP-70 cofactor</fullName>
    </alternativeName>
</protein>
<dbReference type="GeneID" id="88848233"/>
<evidence type="ECO:0000256" key="4">
    <source>
        <dbReference type="ARBA" id="ARBA00022490"/>
    </source>
</evidence>
<dbReference type="PANTHER" id="PTHR21237">
    <property type="entry name" value="GRPE PROTEIN"/>
    <property type="match status" value="1"/>
</dbReference>
<reference evidence="15" key="1">
    <citation type="submission" date="2018-11" db="EMBL/GenBank/DDBJ databases">
        <title>Comparative genomics of Parolsenella catena and Libanicoccus massiliensis: Reclassification of Libanicoccus massiliensis as Parolsenella massiliensis comb. nov.</title>
        <authorList>
            <person name="Sakamoto M."/>
            <person name="Ikeyama N."/>
            <person name="Murakami T."/>
            <person name="Mori H."/>
            <person name="Yuki M."/>
            <person name="Ohkuma M."/>
        </authorList>
    </citation>
    <scope>NUCLEOTIDE SEQUENCE [LARGE SCALE GENOMIC DNA]</scope>
    <source>
        <strain evidence="15">JCM 31932</strain>
    </source>
</reference>
<dbReference type="SUPFAM" id="SSF51064">
    <property type="entry name" value="Head domain of nucleotide exchange factor GrpE"/>
    <property type="match status" value="1"/>
</dbReference>
<dbReference type="GO" id="GO:0051082">
    <property type="term" value="F:unfolded protein binding"/>
    <property type="evidence" value="ECO:0007669"/>
    <property type="project" value="TreeGrafter"/>
</dbReference>
<dbReference type="Proteomes" id="UP000273154">
    <property type="component" value="Chromosome"/>
</dbReference>
<feature type="compositionally biased region" description="Basic and acidic residues" evidence="13">
    <location>
        <begin position="94"/>
        <end position="103"/>
    </location>
</feature>
<evidence type="ECO:0000313" key="15">
    <source>
        <dbReference type="Proteomes" id="UP000273154"/>
    </source>
</evidence>
<dbReference type="Gene3D" id="3.90.20.20">
    <property type="match status" value="1"/>
</dbReference>
<name>A0A3G9KA42_9ACTN</name>
<dbReference type="SUPFAM" id="SSF58014">
    <property type="entry name" value="Coiled-coil domain of nucleotide exchange factor GrpE"/>
    <property type="match status" value="1"/>
</dbReference>
<dbReference type="GO" id="GO:0042803">
    <property type="term" value="F:protein homodimerization activity"/>
    <property type="evidence" value="ECO:0007669"/>
    <property type="project" value="InterPro"/>
</dbReference>
<evidence type="ECO:0000256" key="1">
    <source>
        <dbReference type="ARBA" id="ARBA00004496"/>
    </source>
</evidence>
<dbReference type="InterPro" id="IPR009012">
    <property type="entry name" value="GrpE_head"/>
</dbReference>
<comment type="function">
    <text evidence="7 10 11">Participates actively in the response to hyperosmotic and heat shock by preventing the aggregation of stress-denatured proteins, in association with DnaK and GrpE. It is the nucleotide exchange factor for DnaK and may function as a thermosensor. Unfolded proteins bind initially to DnaJ; upon interaction with the DnaJ-bound protein, DnaK hydrolyzes its bound ATP, resulting in the formation of a stable complex. GrpE releases ADP from DnaK; ATP binding to DnaK triggers the release of the substrate protein, thus completing the reaction cycle. Several rounds of ATP-dependent interactions between DnaJ, DnaK and GrpE are required for fully efficient folding.</text>
</comment>
<evidence type="ECO:0000256" key="2">
    <source>
        <dbReference type="ARBA" id="ARBA00009054"/>
    </source>
</evidence>
<dbReference type="AlphaFoldDB" id="A0A3G9KA42"/>
<evidence type="ECO:0000256" key="11">
    <source>
        <dbReference type="RuleBase" id="RU000639"/>
    </source>
</evidence>
<dbReference type="CDD" id="cd00446">
    <property type="entry name" value="GrpE"/>
    <property type="match status" value="1"/>
</dbReference>
<dbReference type="FunFam" id="2.30.22.10:FF:000001">
    <property type="entry name" value="Protein GrpE"/>
    <property type="match status" value="1"/>
</dbReference>